<dbReference type="InterPro" id="IPR023298">
    <property type="entry name" value="ATPase_P-typ_TM_dom_sf"/>
</dbReference>
<evidence type="ECO:0000313" key="2">
    <source>
        <dbReference type="EMBL" id="MBC5636958.1"/>
    </source>
</evidence>
<dbReference type="SUPFAM" id="SSF158560">
    <property type="entry name" value="BH3980-like"/>
    <property type="match status" value="1"/>
</dbReference>
<dbReference type="SUPFAM" id="SSF81665">
    <property type="entry name" value="Calcium ATPase, transmembrane domain M"/>
    <property type="match status" value="1"/>
</dbReference>
<protein>
    <submittedName>
        <fullName evidence="2">DUF1129 family protein</fullName>
    </submittedName>
</protein>
<proteinExistence type="predicted"/>
<dbReference type="InterPro" id="IPR009214">
    <property type="entry name" value="DUF1129"/>
</dbReference>
<dbReference type="Gene3D" id="1.10.1900.10">
    <property type="entry name" value="c-terminal domain of poly(a) binding protein"/>
    <property type="match status" value="1"/>
</dbReference>
<reference evidence="2" key="1">
    <citation type="submission" date="2020-08" db="EMBL/GenBank/DDBJ databases">
        <title>Genome public.</title>
        <authorList>
            <person name="Liu C."/>
            <person name="Sun Q."/>
        </authorList>
    </citation>
    <scope>NUCLEOTIDE SEQUENCE</scope>
    <source>
        <strain evidence="2">BX22</strain>
    </source>
</reference>
<dbReference type="PANTHER" id="PTHR41307">
    <property type="entry name" value="MEMBRANE PROTEIN-RELATED"/>
    <property type="match status" value="1"/>
</dbReference>
<keyword evidence="3" id="KW-1185">Reference proteome</keyword>
<dbReference type="Pfam" id="PF06570">
    <property type="entry name" value="DUF1129"/>
    <property type="match status" value="1"/>
</dbReference>
<keyword evidence="1" id="KW-0472">Membrane</keyword>
<keyword evidence="1" id="KW-0812">Transmembrane</keyword>
<dbReference type="AlphaFoldDB" id="A0A923L5P4"/>
<comment type="caution">
    <text evidence="2">The sequence shown here is derived from an EMBL/GenBank/DDBJ whole genome shotgun (WGS) entry which is preliminary data.</text>
</comment>
<keyword evidence="1" id="KW-1133">Transmembrane helix</keyword>
<accession>A0A923L5P4</accession>
<evidence type="ECO:0000256" key="1">
    <source>
        <dbReference type="SAM" id="Phobius"/>
    </source>
</evidence>
<feature type="transmembrane region" description="Helical" evidence="1">
    <location>
        <begin position="130"/>
        <end position="154"/>
    </location>
</feature>
<dbReference type="PANTHER" id="PTHR41307:SF1">
    <property type="entry name" value="MEMBRANE PROTEIN"/>
    <property type="match status" value="1"/>
</dbReference>
<evidence type="ECO:0000313" key="3">
    <source>
        <dbReference type="Proteomes" id="UP000637359"/>
    </source>
</evidence>
<gene>
    <name evidence="2" type="ORF">H8S33_09020</name>
</gene>
<sequence>MNSKDIIKINNEMREKLTEENLAIYEDMLVYIRLNGNKSEQQTEEVLFELLEHLLHAQEEGKTAKAVFGNDLKKYCDELIAEIPSEKRSASILFGVYIAIDFLAFLSLIYGILSFGAYHFFNLGSNEFTFALGSAITIILIYLLLLYIFIVLVFKWIKKSLFKDEKPKKWVEFFKLWVICTLCIGLLVLIPFIFPSFGMEISIPVLSFAVVGVVLYTVKFILNKKYKITK</sequence>
<dbReference type="EMBL" id="JACOOL010000005">
    <property type="protein sequence ID" value="MBC5636958.1"/>
    <property type="molecule type" value="Genomic_DNA"/>
</dbReference>
<feature type="transmembrane region" description="Helical" evidence="1">
    <location>
        <begin position="92"/>
        <end position="118"/>
    </location>
</feature>
<dbReference type="RefSeq" id="WP_186869665.1">
    <property type="nucleotide sequence ID" value="NZ_JACOOL010000005.1"/>
</dbReference>
<dbReference type="Proteomes" id="UP000637359">
    <property type="component" value="Unassembled WGS sequence"/>
</dbReference>
<feature type="transmembrane region" description="Helical" evidence="1">
    <location>
        <begin position="201"/>
        <end position="222"/>
    </location>
</feature>
<name>A0A923L5P4_9BACI</name>
<organism evidence="2 3">
    <name type="scientific">Ornithinibacillus hominis</name>
    <dbReference type="NCBI Taxonomy" id="2763055"/>
    <lineage>
        <taxon>Bacteria</taxon>
        <taxon>Bacillati</taxon>
        <taxon>Bacillota</taxon>
        <taxon>Bacilli</taxon>
        <taxon>Bacillales</taxon>
        <taxon>Bacillaceae</taxon>
        <taxon>Ornithinibacillus</taxon>
    </lineage>
</organism>
<feature type="transmembrane region" description="Helical" evidence="1">
    <location>
        <begin position="174"/>
        <end position="195"/>
    </location>
</feature>